<dbReference type="OrthoDB" id="9807246at2"/>
<organism evidence="6 7">
    <name type="scientific">Rubellimicrobium rubrum</name>
    <dbReference type="NCBI Taxonomy" id="2585369"/>
    <lineage>
        <taxon>Bacteria</taxon>
        <taxon>Pseudomonadati</taxon>
        <taxon>Pseudomonadota</taxon>
        <taxon>Alphaproteobacteria</taxon>
        <taxon>Rhodobacterales</taxon>
        <taxon>Roseobacteraceae</taxon>
        <taxon>Rubellimicrobium</taxon>
    </lineage>
</organism>
<reference evidence="6 7" key="1">
    <citation type="submission" date="2019-06" db="EMBL/GenBank/DDBJ databases">
        <title>YIM 131921 draft genome.</title>
        <authorList>
            <person name="Jiang L."/>
        </authorList>
    </citation>
    <scope>NUCLEOTIDE SEQUENCE [LARGE SCALE GENOMIC DNA]</scope>
    <source>
        <strain evidence="6 7">YIM 131921</strain>
    </source>
</reference>
<dbReference type="InterPro" id="IPR011057">
    <property type="entry name" value="Mss4-like_sf"/>
</dbReference>
<dbReference type="GO" id="GO:0016846">
    <property type="term" value="F:carbon-sulfur lyase activity"/>
    <property type="evidence" value="ECO:0007669"/>
    <property type="project" value="InterPro"/>
</dbReference>
<keyword evidence="4" id="KW-0456">Lyase</keyword>
<gene>
    <name evidence="6" type="ORF">FHG66_04650</name>
</gene>
<comment type="similarity">
    <text evidence="1">Belongs to the Gfa family.</text>
</comment>
<dbReference type="PANTHER" id="PTHR33337:SF40">
    <property type="entry name" value="CENP-V_GFA DOMAIN-CONTAINING PROTEIN-RELATED"/>
    <property type="match status" value="1"/>
</dbReference>
<evidence type="ECO:0000313" key="7">
    <source>
        <dbReference type="Proteomes" id="UP000305887"/>
    </source>
</evidence>
<dbReference type="GO" id="GO:0046872">
    <property type="term" value="F:metal ion binding"/>
    <property type="evidence" value="ECO:0007669"/>
    <property type="project" value="UniProtKB-KW"/>
</dbReference>
<comment type="caution">
    <text evidence="6">The sequence shown here is derived from an EMBL/GenBank/DDBJ whole genome shotgun (WGS) entry which is preliminary data.</text>
</comment>
<dbReference type="EMBL" id="VDFU01000004">
    <property type="protein sequence ID" value="TNC51465.1"/>
    <property type="molecule type" value="Genomic_DNA"/>
</dbReference>
<protein>
    <submittedName>
        <fullName evidence="6">GFA family protein</fullName>
    </submittedName>
</protein>
<evidence type="ECO:0000256" key="2">
    <source>
        <dbReference type="ARBA" id="ARBA00022723"/>
    </source>
</evidence>
<evidence type="ECO:0000256" key="3">
    <source>
        <dbReference type="ARBA" id="ARBA00022833"/>
    </source>
</evidence>
<dbReference type="InterPro" id="IPR006913">
    <property type="entry name" value="CENP-V/GFA"/>
</dbReference>
<name>A0A5C4N393_9RHOB</name>
<evidence type="ECO:0000256" key="1">
    <source>
        <dbReference type="ARBA" id="ARBA00005495"/>
    </source>
</evidence>
<feature type="domain" description="CENP-V/GFA" evidence="5">
    <location>
        <begin position="9"/>
        <end position="120"/>
    </location>
</feature>
<dbReference type="PANTHER" id="PTHR33337">
    <property type="entry name" value="GFA DOMAIN-CONTAINING PROTEIN"/>
    <property type="match status" value="1"/>
</dbReference>
<evidence type="ECO:0000259" key="5">
    <source>
        <dbReference type="PROSITE" id="PS51891"/>
    </source>
</evidence>
<keyword evidence="2" id="KW-0479">Metal-binding</keyword>
<dbReference type="Gene3D" id="3.90.1590.10">
    <property type="entry name" value="glutathione-dependent formaldehyde- activating enzyme (gfa)"/>
    <property type="match status" value="1"/>
</dbReference>
<dbReference type="RefSeq" id="WP_139075535.1">
    <property type="nucleotide sequence ID" value="NZ_VDFU01000004.1"/>
</dbReference>
<proteinExistence type="inferred from homology"/>
<dbReference type="AlphaFoldDB" id="A0A5C4N393"/>
<keyword evidence="3" id="KW-0862">Zinc</keyword>
<dbReference type="SUPFAM" id="SSF51316">
    <property type="entry name" value="Mss4-like"/>
    <property type="match status" value="1"/>
</dbReference>
<sequence>MSEGEEQRASGGCLCGAVRYSVRGPLRDVLICHCSMCQRLHTHLGAYSACSPSDLTVENKEALRWYRSSASARRGFCSECGANLFWEPAHGHHISVSAGSLDRPTGLRVQGHIHREEEADFCTDAGTLPA</sequence>
<dbReference type="PROSITE" id="PS51891">
    <property type="entry name" value="CENP_V_GFA"/>
    <property type="match status" value="1"/>
</dbReference>
<accession>A0A5C4N393</accession>
<dbReference type="Pfam" id="PF04828">
    <property type="entry name" value="GFA"/>
    <property type="match status" value="1"/>
</dbReference>
<dbReference type="Proteomes" id="UP000305887">
    <property type="component" value="Unassembled WGS sequence"/>
</dbReference>
<evidence type="ECO:0000313" key="6">
    <source>
        <dbReference type="EMBL" id="TNC51465.1"/>
    </source>
</evidence>
<keyword evidence="7" id="KW-1185">Reference proteome</keyword>
<evidence type="ECO:0000256" key="4">
    <source>
        <dbReference type="ARBA" id="ARBA00023239"/>
    </source>
</evidence>